<dbReference type="Proteomes" id="UP001597135">
    <property type="component" value="Unassembled WGS sequence"/>
</dbReference>
<evidence type="ECO:0000313" key="2">
    <source>
        <dbReference type="EMBL" id="MFD1341473.1"/>
    </source>
</evidence>
<keyword evidence="3" id="KW-1185">Reference proteome</keyword>
<feature type="domain" description="DUF403" evidence="1">
    <location>
        <begin position="1"/>
        <end position="314"/>
    </location>
</feature>
<reference evidence="3" key="1">
    <citation type="journal article" date="2019" name="Int. J. Syst. Evol. Microbiol.">
        <title>The Global Catalogue of Microorganisms (GCM) 10K type strain sequencing project: providing services to taxonomists for standard genome sequencing and annotation.</title>
        <authorList>
            <consortium name="The Broad Institute Genomics Platform"/>
            <consortium name="The Broad Institute Genome Sequencing Center for Infectious Disease"/>
            <person name="Wu L."/>
            <person name="Ma J."/>
        </authorList>
    </citation>
    <scope>NUCLEOTIDE SEQUENCE [LARGE SCALE GENOMIC DNA]</scope>
    <source>
        <strain evidence="3">CCUG 62953</strain>
    </source>
</reference>
<gene>
    <name evidence="2" type="ORF">ACFQ4E_03490</name>
</gene>
<organism evidence="2 3">
    <name type="scientific">Litorisediminicola beolgyonensis</name>
    <dbReference type="NCBI Taxonomy" id="1173614"/>
    <lineage>
        <taxon>Bacteria</taxon>
        <taxon>Pseudomonadati</taxon>
        <taxon>Pseudomonadota</taxon>
        <taxon>Alphaproteobacteria</taxon>
        <taxon>Rhodobacterales</taxon>
        <taxon>Paracoccaceae</taxon>
        <taxon>Litorisediminicola</taxon>
    </lineage>
</organism>
<dbReference type="PANTHER" id="PTHR34595:SF7">
    <property type="entry name" value="SLL1039 PROTEIN"/>
    <property type="match status" value="1"/>
</dbReference>
<dbReference type="InterPro" id="IPR051680">
    <property type="entry name" value="ATP-dep_Glu-Cys_Ligase-2"/>
</dbReference>
<protein>
    <submittedName>
        <fullName evidence="2">Alpha-E domain-containing protein</fullName>
    </submittedName>
</protein>
<dbReference type="InterPro" id="IPR007296">
    <property type="entry name" value="DUF403"/>
</dbReference>
<accession>A0ABW3ZEM7</accession>
<dbReference type="PANTHER" id="PTHR34595">
    <property type="entry name" value="BLR5612 PROTEIN"/>
    <property type="match status" value="1"/>
</dbReference>
<sequence length="319" mass="35844">MLSRTATHLFWLGRYIERAETMARLLEVGARNALMPDIGGGYRNDWKAILQATGSLDAFETKYRDTVQRNIETFLFFDEENPSSVSSCIAMARENARVVRTALTSQVWDAINIAYQEMREMRRTERSKLSLAELAEWTQRSCATIRGAIAATQLRNDGYHFMGLGVALERGDNTARLLDVKYYVLLPSLSYVGSGLDKSQWVTLLRSMSAHGAYTWTYKGEITAARIAHFLILNREFPRSLLTTVQKTNDHLDALARGYAQHGATRAQTAARTLLSELAEATVEDVFDEGLHEFLIRYMGLNAEIAATVQDTYLQGIPA</sequence>
<name>A0ABW3ZEM7_9RHOB</name>
<dbReference type="Pfam" id="PF04168">
    <property type="entry name" value="Alpha-E"/>
    <property type="match status" value="1"/>
</dbReference>
<comment type="caution">
    <text evidence="2">The sequence shown here is derived from an EMBL/GenBank/DDBJ whole genome shotgun (WGS) entry which is preliminary data.</text>
</comment>
<evidence type="ECO:0000259" key="1">
    <source>
        <dbReference type="Pfam" id="PF04168"/>
    </source>
</evidence>
<evidence type="ECO:0000313" key="3">
    <source>
        <dbReference type="Proteomes" id="UP001597135"/>
    </source>
</evidence>
<proteinExistence type="predicted"/>
<dbReference type="EMBL" id="JBHTMU010000004">
    <property type="protein sequence ID" value="MFD1341473.1"/>
    <property type="molecule type" value="Genomic_DNA"/>
</dbReference>
<dbReference type="RefSeq" id="WP_386801531.1">
    <property type="nucleotide sequence ID" value="NZ_JBHTMU010000004.1"/>
</dbReference>